<dbReference type="Proteomes" id="UP001060085">
    <property type="component" value="Linkage Group LG06"/>
</dbReference>
<protein>
    <submittedName>
        <fullName evidence="1">Uncharacterized protein</fullName>
    </submittedName>
</protein>
<sequence length="695" mass="77916">MNRNRKFINLSFVLLLLGILPLSTIARPFVLVLSQDDLNLNPTADPTAESDPTESDFDDFIDSEAKPDYELDPGSWSPLFEPGSPNSSPYFNISRNGDEREDDSNYEAIYYKGVGKMVNAASSGDERAMAEAASEIETAAEVAGHSHAQSVMGLLYGMGIMKERSKAKSFLNHYFAAGGGNMQSKMVLAYTYYRQDMHEKAVKLYAELAEIAVNSFLISKDSPVIEPVRIHSGTEENKEALRKSRGEEDEDFQILEYQALKGNAGAMYKIGLFYYFGLRGLRRDHAKALSWFLKAVEKGEPRSMELLGEIYARGAGVERNYTKALEWLTLASKQQLYSAYNGMGYLYVKGYGVEKKNFTKAKEYFEKAADNEEAGGFYNLGVMYLKGIGVKRDLKMACNYFIMAANAGQPKAFYQLAKMFHTGVGLKKNLPMATALYKLVAERGPWSSLSRWALESYLKGDVGKAFLLYSRMAELGYEVAQSNAAWILDKYGDRSMCIGESGICTDAERHRRSHALWWQASEQGNEHAALLIGDAYYYGRGTERDFDRAAEAYMHAKSQSNAQAMFNLGYMHEHGQGLPLDLHLAKRYYDQALEIDPTAKLPVTLALGSLWLRKNYADSFLVGVIDSLPEVYPKIEEWVENVIMEEGNATILTLFVCLITVLYLRERQRRHAVLAAGDMAPPQQPPMEHGVFPGR</sequence>
<accession>A0ACC0AJE3</accession>
<gene>
    <name evidence="1" type="ORF">M9H77_29077</name>
</gene>
<evidence type="ECO:0000313" key="2">
    <source>
        <dbReference type="Proteomes" id="UP001060085"/>
    </source>
</evidence>
<organism evidence="1 2">
    <name type="scientific">Catharanthus roseus</name>
    <name type="common">Madagascar periwinkle</name>
    <name type="synonym">Vinca rosea</name>
    <dbReference type="NCBI Taxonomy" id="4058"/>
    <lineage>
        <taxon>Eukaryota</taxon>
        <taxon>Viridiplantae</taxon>
        <taxon>Streptophyta</taxon>
        <taxon>Embryophyta</taxon>
        <taxon>Tracheophyta</taxon>
        <taxon>Spermatophyta</taxon>
        <taxon>Magnoliopsida</taxon>
        <taxon>eudicotyledons</taxon>
        <taxon>Gunneridae</taxon>
        <taxon>Pentapetalae</taxon>
        <taxon>asterids</taxon>
        <taxon>lamiids</taxon>
        <taxon>Gentianales</taxon>
        <taxon>Apocynaceae</taxon>
        <taxon>Rauvolfioideae</taxon>
        <taxon>Vinceae</taxon>
        <taxon>Catharanthinae</taxon>
        <taxon>Catharanthus</taxon>
    </lineage>
</organism>
<comment type="caution">
    <text evidence="1">The sequence shown here is derived from an EMBL/GenBank/DDBJ whole genome shotgun (WGS) entry which is preliminary data.</text>
</comment>
<reference evidence="2" key="1">
    <citation type="journal article" date="2023" name="Nat. Plants">
        <title>Single-cell RNA sequencing provides a high-resolution roadmap for understanding the multicellular compartmentation of specialized metabolism.</title>
        <authorList>
            <person name="Sun S."/>
            <person name="Shen X."/>
            <person name="Li Y."/>
            <person name="Li Y."/>
            <person name="Wang S."/>
            <person name="Li R."/>
            <person name="Zhang H."/>
            <person name="Shen G."/>
            <person name="Guo B."/>
            <person name="Wei J."/>
            <person name="Xu J."/>
            <person name="St-Pierre B."/>
            <person name="Chen S."/>
            <person name="Sun C."/>
        </authorList>
    </citation>
    <scope>NUCLEOTIDE SEQUENCE [LARGE SCALE GENOMIC DNA]</scope>
</reference>
<evidence type="ECO:0000313" key="1">
    <source>
        <dbReference type="EMBL" id="KAI5660284.1"/>
    </source>
</evidence>
<keyword evidence="2" id="KW-1185">Reference proteome</keyword>
<name>A0ACC0AJE3_CATRO</name>
<dbReference type="EMBL" id="CM044706">
    <property type="protein sequence ID" value="KAI5660284.1"/>
    <property type="molecule type" value="Genomic_DNA"/>
</dbReference>
<proteinExistence type="predicted"/>